<organism evidence="7 8">
    <name type="scientific">Cupriavidus lacunae</name>
    <dbReference type="NCBI Taxonomy" id="2666307"/>
    <lineage>
        <taxon>Bacteria</taxon>
        <taxon>Pseudomonadati</taxon>
        <taxon>Pseudomonadota</taxon>
        <taxon>Betaproteobacteria</taxon>
        <taxon>Burkholderiales</taxon>
        <taxon>Burkholderiaceae</taxon>
        <taxon>Cupriavidus</taxon>
    </lineage>
</organism>
<evidence type="ECO:0000256" key="5">
    <source>
        <dbReference type="HAMAP-Rule" id="MF_01204"/>
    </source>
</evidence>
<proteinExistence type="inferred from homology"/>
<gene>
    <name evidence="7" type="ORF">DN412_05760</name>
</gene>
<keyword evidence="1 5" id="KW-0285">Flavoprotein</keyword>
<keyword evidence="2 5" id="KW-0288">FMN</keyword>
<comment type="caution">
    <text evidence="7">The sequence shown here is derived from an EMBL/GenBank/DDBJ whole genome shotgun (WGS) entry which is preliminary data.</text>
</comment>
<dbReference type="RefSeq" id="WP_115013625.1">
    <property type="nucleotide sequence ID" value="NZ_QKWJ01000004.1"/>
</dbReference>
<reference evidence="8" key="1">
    <citation type="submission" date="2018-06" db="EMBL/GenBank/DDBJ databases">
        <authorList>
            <person name="Feng T."/>
            <person name="Jeon C.O."/>
        </authorList>
    </citation>
    <scope>NUCLEOTIDE SEQUENCE [LARGE SCALE GENOMIC DNA]</scope>
    <source>
        <strain evidence="8">S23</strain>
    </source>
</reference>
<dbReference type="Gene3D" id="3.40.109.10">
    <property type="entry name" value="NADH Oxidase"/>
    <property type="match status" value="1"/>
</dbReference>
<dbReference type="AlphaFoldDB" id="A0A370P0C6"/>
<dbReference type="InterPro" id="IPR050461">
    <property type="entry name" value="Nitroreductase_HadB/RutE"/>
</dbReference>
<keyword evidence="4 5" id="KW-0560">Oxidoreductase</keyword>
<dbReference type="GO" id="GO:0016491">
    <property type="term" value="F:oxidoreductase activity"/>
    <property type="evidence" value="ECO:0007669"/>
    <property type="project" value="UniProtKB-UniRule"/>
</dbReference>
<dbReference type="Pfam" id="PF00881">
    <property type="entry name" value="Nitroreductase"/>
    <property type="match status" value="1"/>
</dbReference>
<dbReference type="PANTHER" id="PTHR43543">
    <property type="entry name" value="MALONIC SEMIALDEHYDE REDUCTASE RUTE-RELATED"/>
    <property type="match status" value="1"/>
</dbReference>
<dbReference type="PANTHER" id="PTHR43543:SF1">
    <property type="entry name" value="MALONIC SEMIALDEHYDE REDUCTASE RUTE-RELATED"/>
    <property type="match status" value="1"/>
</dbReference>
<dbReference type="InterPro" id="IPR023936">
    <property type="entry name" value="RutE-like"/>
</dbReference>
<comment type="similarity">
    <text evidence="5">Belongs to the nitroreductase family. HadB/RutE subfamily.</text>
</comment>
<dbReference type="EC" id="1.-.-.-" evidence="5"/>
<evidence type="ECO:0000313" key="8">
    <source>
        <dbReference type="Proteomes" id="UP000255165"/>
    </source>
</evidence>
<dbReference type="SUPFAM" id="SSF55469">
    <property type="entry name" value="FMN-dependent nitroreductase-like"/>
    <property type="match status" value="1"/>
</dbReference>
<dbReference type="InterPro" id="IPR029479">
    <property type="entry name" value="Nitroreductase"/>
</dbReference>
<evidence type="ECO:0000256" key="1">
    <source>
        <dbReference type="ARBA" id="ARBA00022630"/>
    </source>
</evidence>
<dbReference type="Proteomes" id="UP000255165">
    <property type="component" value="Unassembled WGS sequence"/>
</dbReference>
<evidence type="ECO:0000256" key="3">
    <source>
        <dbReference type="ARBA" id="ARBA00022857"/>
    </source>
</evidence>
<evidence type="ECO:0000256" key="4">
    <source>
        <dbReference type="ARBA" id="ARBA00023002"/>
    </source>
</evidence>
<evidence type="ECO:0000313" key="7">
    <source>
        <dbReference type="EMBL" id="RDK11329.1"/>
    </source>
</evidence>
<dbReference type="CDD" id="cd02148">
    <property type="entry name" value="RutE-like"/>
    <property type="match status" value="1"/>
</dbReference>
<dbReference type="HAMAP" id="MF_01204">
    <property type="entry name" value="Oxidoreductase_RutE_HadB"/>
    <property type="match status" value="1"/>
</dbReference>
<evidence type="ECO:0000256" key="2">
    <source>
        <dbReference type="ARBA" id="ARBA00022643"/>
    </source>
</evidence>
<name>A0A370P0C6_9BURK</name>
<dbReference type="EMBL" id="QKWJ01000004">
    <property type="protein sequence ID" value="RDK11329.1"/>
    <property type="molecule type" value="Genomic_DNA"/>
</dbReference>
<protein>
    <recommendedName>
        <fullName evidence="5">Putative NADH dehydrogenase/NAD(P)H nitroreductase DN412_05760</fullName>
        <ecNumber evidence="5">1.-.-.-</ecNumber>
    </recommendedName>
</protein>
<keyword evidence="3 5" id="KW-0521">NADP</keyword>
<evidence type="ECO:0000259" key="6">
    <source>
        <dbReference type="Pfam" id="PF00881"/>
    </source>
</evidence>
<dbReference type="NCBIfam" id="NF003768">
    <property type="entry name" value="PRK05365.1"/>
    <property type="match status" value="1"/>
</dbReference>
<keyword evidence="8" id="KW-1185">Reference proteome</keyword>
<feature type="domain" description="Nitroreductase" evidence="6">
    <location>
        <begin position="18"/>
        <end position="156"/>
    </location>
</feature>
<sequence>MNKRLSEDGMDLIFREARTHNAWLNQPVSDETLRQLYDLMKWGPTSANCSPARILFLRTPEAKQRLLPALAPGNVEKTMAAPVTAIIAFDIKFYELLPKLFPHADARSWFTDTPELALTTARRNSSLQGAYFMIAARSLGLDCGPMSGFDNAKVDHEFFPADPKENAFQLEYFPDSHVKSNFLCNLGYGDPAKLFPRSPRLEFDEACQLL</sequence>
<comment type="cofactor">
    <cofactor evidence="5">
        <name>FMN</name>
        <dbReference type="ChEBI" id="CHEBI:58210"/>
    </cofactor>
</comment>
<accession>A0A370P0C6</accession>
<dbReference type="InterPro" id="IPR000415">
    <property type="entry name" value="Nitroreductase-like"/>
</dbReference>
<keyword evidence="5" id="KW-0520">NAD</keyword>